<protein>
    <submittedName>
        <fullName evidence="4">Short-chain dehydrogenase/reductase</fullName>
    </submittedName>
</protein>
<dbReference type="Pfam" id="PF00106">
    <property type="entry name" value="adh_short"/>
    <property type="match status" value="1"/>
</dbReference>
<accession>A0A8J3BNU8</accession>
<reference evidence="4" key="1">
    <citation type="journal article" date="2014" name="Int. J. Syst. Evol. Microbiol.">
        <title>Complete genome sequence of Corynebacterium casei LMG S-19264T (=DSM 44701T), isolated from a smear-ripened cheese.</title>
        <authorList>
            <consortium name="US DOE Joint Genome Institute (JGI-PGF)"/>
            <person name="Walter F."/>
            <person name="Albersmeier A."/>
            <person name="Kalinowski J."/>
            <person name="Ruckert C."/>
        </authorList>
    </citation>
    <scope>NUCLEOTIDE SEQUENCE</scope>
    <source>
        <strain evidence="4">JCM 12862</strain>
    </source>
</reference>
<sequence>MKTVLITGTSKGIGLETALAFGRAGYKVFATMRNPSKASDFKQKIINESLDITISEMDVDSDVSVKKCIDSIIDKHGKVDVLVNNAGIERHGSIEELSMEDFKSIMETNYFGVLRCTKKILPIMRKNQNGCIINVASVSGHISNSPLGAYAASKFALEAVSEALAQEVKPFDIRVAIVEPGIINTQMAQDIKSAKTINSIYPQVSRFGGLFAASLKTPTQPTLVADKILEISESNTWKLRHPVGPDSEPFIQWRASMSDEQWIDWNAASNEDWYKSVEQDFGLNAR</sequence>
<evidence type="ECO:0000313" key="5">
    <source>
        <dbReference type="Proteomes" id="UP000612329"/>
    </source>
</evidence>
<dbReference type="InterPro" id="IPR002347">
    <property type="entry name" value="SDR_fam"/>
</dbReference>
<evidence type="ECO:0000313" key="4">
    <source>
        <dbReference type="EMBL" id="GGK24540.1"/>
    </source>
</evidence>
<dbReference type="PANTHER" id="PTHR43976:SF16">
    <property type="entry name" value="SHORT-CHAIN DEHYDROGENASE_REDUCTASE FAMILY PROTEIN"/>
    <property type="match status" value="1"/>
</dbReference>
<dbReference type="Proteomes" id="UP000612329">
    <property type="component" value="Unassembled WGS sequence"/>
</dbReference>
<evidence type="ECO:0000256" key="2">
    <source>
        <dbReference type="ARBA" id="ARBA00023002"/>
    </source>
</evidence>
<keyword evidence="2" id="KW-0560">Oxidoreductase</keyword>
<dbReference type="PANTHER" id="PTHR43976">
    <property type="entry name" value="SHORT CHAIN DEHYDROGENASE"/>
    <property type="match status" value="1"/>
</dbReference>
<dbReference type="AlphaFoldDB" id="A0A8J3BNU8"/>
<comment type="caution">
    <text evidence="4">The sequence shown here is derived from an EMBL/GenBank/DDBJ whole genome shotgun (WGS) entry which is preliminary data.</text>
</comment>
<dbReference type="CDD" id="cd05374">
    <property type="entry name" value="17beta-HSD-like_SDR_c"/>
    <property type="match status" value="1"/>
</dbReference>
<reference evidence="4" key="2">
    <citation type="submission" date="2020-09" db="EMBL/GenBank/DDBJ databases">
        <authorList>
            <person name="Sun Q."/>
            <person name="Ohkuma M."/>
        </authorList>
    </citation>
    <scope>NUCLEOTIDE SEQUENCE</scope>
    <source>
        <strain evidence="4">JCM 12862</strain>
    </source>
</reference>
<dbReference type="InterPro" id="IPR036291">
    <property type="entry name" value="NAD(P)-bd_dom_sf"/>
</dbReference>
<dbReference type="RefSeq" id="WP_188652330.1">
    <property type="nucleotide sequence ID" value="NZ_BMNR01000004.1"/>
</dbReference>
<dbReference type="GO" id="GO:0016491">
    <property type="term" value="F:oxidoreductase activity"/>
    <property type="evidence" value="ECO:0007669"/>
    <property type="project" value="UniProtKB-KW"/>
</dbReference>
<dbReference type="Gene3D" id="3.40.50.720">
    <property type="entry name" value="NAD(P)-binding Rossmann-like Domain"/>
    <property type="match status" value="1"/>
</dbReference>
<dbReference type="EMBL" id="BMNR01000004">
    <property type="protein sequence ID" value="GGK24540.1"/>
    <property type="molecule type" value="Genomic_DNA"/>
</dbReference>
<dbReference type="InterPro" id="IPR051911">
    <property type="entry name" value="SDR_oxidoreductase"/>
</dbReference>
<dbReference type="PROSITE" id="PS00061">
    <property type="entry name" value="ADH_SHORT"/>
    <property type="match status" value="1"/>
</dbReference>
<dbReference type="PRINTS" id="PR00080">
    <property type="entry name" value="SDRFAMILY"/>
</dbReference>
<evidence type="ECO:0000256" key="3">
    <source>
        <dbReference type="RuleBase" id="RU000363"/>
    </source>
</evidence>
<comment type="similarity">
    <text evidence="1 3">Belongs to the short-chain dehydrogenases/reductases (SDR) family.</text>
</comment>
<name>A0A8J3BNU8_9FLAO</name>
<dbReference type="SUPFAM" id="SSF51735">
    <property type="entry name" value="NAD(P)-binding Rossmann-fold domains"/>
    <property type="match status" value="1"/>
</dbReference>
<dbReference type="InterPro" id="IPR020904">
    <property type="entry name" value="Sc_DH/Rdtase_CS"/>
</dbReference>
<gene>
    <name evidence="4" type="ORF">GCM10007962_18470</name>
</gene>
<evidence type="ECO:0000256" key="1">
    <source>
        <dbReference type="ARBA" id="ARBA00006484"/>
    </source>
</evidence>
<keyword evidence="5" id="KW-1185">Reference proteome</keyword>
<proteinExistence type="inferred from homology"/>
<organism evidence="4 5">
    <name type="scientific">Yeosuana aromativorans</name>
    <dbReference type="NCBI Taxonomy" id="288019"/>
    <lineage>
        <taxon>Bacteria</taxon>
        <taxon>Pseudomonadati</taxon>
        <taxon>Bacteroidota</taxon>
        <taxon>Flavobacteriia</taxon>
        <taxon>Flavobacteriales</taxon>
        <taxon>Flavobacteriaceae</taxon>
        <taxon>Yeosuana</taxon>
    </lineage>
</organism>
<dbReference type="PRINTS" id="PR00081">
    <property type="entry name" value="GDHRDH"/>
</dbReference>